<protein>
    <recommendedName>
        <fullName evidence="3">HAUS augmin-like complex subunit 4</fullName>
    </recommendedName>
</protein>
<gene>
    <name evidence="1" type="ORF">L249_6054</name>
</gene>
<evidence type="ECO:0000313" key="2">
    <source>
        <dbReference type="Proteomes" id="UP000253664"/>
    </source>
</evidence>
<reference evidence="1 2" key="1">
    <citation type="journal article" date="2015" name="BMC Genomics">
        <title>Insights from the genome of Ophiocordyceps polyrhachis-furcata to pathogenicity and host specificity in insect fungi.</title>
        <authorList>
            <person name="Wichadakul D."/>
            <person name="Kobmoo N."/>
            <person name="Ingsriswang S."/>
            <person name="Tangphatsornruang S."/>
            <person name="Chantasingh D."/>
            <person name="Luangsa-ard J.J."/>
            <person name="Eurwilaichitr L."/>
        </authorList>
    </citation>
    <scope>NUCLEOTIDE SEQUENCE [LARGE SCALE GENOMIC DNA]</scope>
    <source>
        <strain evidence="1 2">BCC 54312</strain>
    </source>
</reference>
<dbReference type="EMBL" id="LKCN02000004">
    <property type="protein sequence ID" value="RCI14142.1"/>
    <property type="molecule type" value="Genomic_DNA"/>
</dbReference>
<accession>A0A367LIQ8</accession>
<keyword evidence="2" id="KW-1185">Reference proteome</keyword>
<evidence type="ECO:0008006" key="3">
    <source>
        <dbReference type="Google" id="ProtNLM"/>
    </source>
</evidence>
<dbReference type="STRING" id="1330021.A0A367LIQ8"/>
<comment type="caution">
    <text evidence="1">The sequence shown here is derived from an EMBL/GenBank/DDBJ whole genome shotgun (WGS) entry which is preliminary data.</text>
</comment>
<evidence type="ECO:0000313" key="1">
    <source>
        <dbReference type="EMBL" id="RCI14142.1"/>
    </source>
</evidence>
<sequence>MLPPLDEETLRNNPAFANLYSSLTQTFLHPDGSTRHDEEAEERAAVEQELDKWRFSTAKDRLIEHALFTAHLQQRSSLPEPLLELLLLLPPLLAHEQPLASESTDMLLSSRPLSDWETLLPDVASLTSSSLHSTALNLARVFHPTTNASYLHRQIPRLPEHYTTIRTDLVAAKRSLVKSRMRILAALGRLLGCYSQSLVHLVRSLEAKHGVVARSLELRASDVCLRAQRTDVEASGAVHEINRDLYPPQAIDALHNYAECLKDSKLRVADRVRQLRADLGEYGVGVAGCEDKEKMFTEMAVVYRDLSGQIADVKSRLECLQSPAGPS</sequence>
<name>A0A367LIQ8_9HYPO</name>
<organism evidence="1 2">
    <name type="scientific">Ophiocordyceps polyrhachis-furcata BCC 54312</name>
    <dbReference type="NCBI Taxonomy" id="1330021"/>
    <lineage>
        <taxon>Eukaryota</taxon>
        <taxon>Fungi</taxon>
        <taxon>Dikarya</taxon>
        <taxon>Ascomycota</taxon>
        <taxon>Pezizomycotina</taxon>
        <taxon>Sordariomycetes</taxon>
        <taxon>Hypocreomycetidae</taxon>
        <taxon>Hypocreales</taxon>
        <taxon>Ophiocordycipitaceae</taxon>
        <taxon>Ophiocordyceps</taxon>
    </lineage>
</organism>
<dbReference type="Proteomes" id="UP000253664">
    <property type="component" value="Unassembled WGS sequence"/>
</dbReference>
<dbReference type="OrthoDB" id="66964at2759"/>
<proteinExistence type="predicted"/>
<dbReference type="AlphaFoldDB" id="A0A367LIQ8"/>